<evidence type="ECO:0000256" key="25">
    <source>
        <dbReference type="ARBA" id="ARBA00023180"/>
    </source>
</evidence>
<keyword evidence="17" id="KW-0106">Calcium</keyword>
<dbReference type="FunFam" id="3.10.250.10:FF:000001">
    <property type="entry name" value="Lysyl oxidase 4 isoform X1"/>
    <property type="match status" value="2"/>
</dbReference>
<dbReference type="EC" id="1.4.3.13" evidence="29"/>
<keyword evidence="32" id="KW-1185">Reference proteome</keyword>
<keyword evidence="8 29" id="KW-0886">LTQ</keyword>
<feature type="disulfide bond" evidence="28">
    <location>
        <begin position="75"/>
        <end position="136"/>
    </location>
</feature>
<proteinExistence type="inferred from homology"/>
<comment type="PTM">
    <text evidence="29">The lysine tyrosylquinone cross-link (LTQ) is generated by condensation of the epsilon-amino group of a lysine with a topaquinone produced by oxidation of tyrosine.</text>
</comment>
<dbReference type="SMART" id="SM00202">
    <property type="entry name" value="SR"/>
    <property type="match status" value="3"/>
</dbReference>
<protein>
    <recommendedName>
        <fullName evidence="29">Lysyl oxidase homolog</fullName>
        <ecNumber evidence="29">1.4.3.13</ecNumber>
    </recommendedName>
</protein>
<keyword evidence="15 29" id="KW-0801">TPQ</keyword>
<dbReference type="GO" id="GO:0006325">
    <property type="term" value="P:chromatin organization"/>
    <property type="evidence" value="ECO:0007669"/>
    <property type="project" value="UniProtKB-KW"/>
</dbReference>
<comment type="function">
    <text evidence="29">Mediates the post-translational oxidative deamination of lysine residues on target proteins leading to the formation of deaminated lysine (allysine).</text>
</comment>
<dbReference type="PROSITE" id="PS50287">
    <property type="entry name" value="SRCR_2"/>
    <property type="match status" value="3"/>
</dbReference>
<dbReference type="InterPro" id="IPR050912">
    <property type="entry name" value="LOX-like_protein"/>
</dbReference>
<dbReference type="InterPro" id="IPR001190">
    <property type="entry name" value="SRCR"/>
</dbReference>
<dbReference type="GO" id="GO:0005783">
    <property type="term" value="C:endoplasmic reticulum"/>
    <property type="evidence" value="ECO:0007669"/>
    <property type="project" value="UniProtKB-SubCell"/>
</dbReference>
<dbReference type="GO" id="GO:0005604">
    <property type="term" value="C:basement membrane"/>
    <property type="evidence" value="ECO:0007669"/>
    <property type="project" value="UniProtKB-SubCell"/>
</dbReference>
<evidence type="ECO:0000256" key="13">
    <source>
        <dbReference type="ARBA" id="ARBA00022729"/>
    </source>
</evidence>
<evidence type="ECO:0000256" key="8">
    <source>
        <dbReference type="ARBA" id="ARBA00022477"/>
    </source>
</evidence>
<comment type="catalytic activity">
    <reaction evidence="27 29">
        <text>L-lysyl-[protein] + O2 + H2O = (S)-2-amino-6-oxohexanoyl-[protein] + H2O2 + NH4(+)</text>
        <dbReference type="Rhea" id="RHEA:24544"/>
        <dbReference type="Rhea" id="RHEA-COMP:9752"/>
        <dbReference type="Rhea" id="RHEA-COMP:12448"/>
        <dbReference type="ChEBI" id="CHEBI:15377"/>
        <dbReference type="ChEBI" id="CHEBI:15379"/>
        <dbReference type="ChEBI" id="CHEBI:16240"/>
        <dbReference type="ChEBI" id="CHEBI:28938"/>
        <dbReference type="ChEBI" id="CHEBI:29969"/>
        <dbReference type="ChEBI" id="CHEBI:131803"/>
        <dbReference type="EC" id="1.4.3.13"/>
    </reaction>
</comment>
<evidence type="ECO:0000256" key="18">
    <source>
        <dbReference type="ARBA" id="ARBA00022853"/>
    </source>
</evidence>
<evidence type="ECO:0000313" key="31">
    <source>
        <dbReference type="Ensembl" id="ENSDCDP00010008187.1"/>
    </source>
</evidence>
<dbReference type="PROSITE" id="PS00926">
    <property type="entry name" value="LYSYL_OXIDASE"/>
    <property type="match status" value="1"/>
</dbReference>
<dbReference type="GO" id="GO:0005615">
    <property type="term" value="C:extracellular space"/>
    <property type="evidence" value="ECO:0007669"/>
    <property type="project" value="UniProtKB-UniRule"/>
</dbReference>
<keyword evidence="22" id="KW-0805">Transcription regulation</keyword>
<dbReference type="SUPFAM" id="SSF56487">
    <property type="entry name" value="SRCR-like"/>
    <property type="match status" value="3"/>
</dbReference>
<evidence type="ECO:0000256" key="4">
    <source>
        <dbReference type="ARBA" id="ARBA00004286"/>
    </source>
</evidence>
<feature type="domain" description="SRCR" evidence="30">
    <location>
        <begin position="36"/>
        <end position="137"/>
    </location>
</feature>
<feature type="disulfide bond" evidence="28">
    <location>
        <begin position="221"/>
        <end position="231"/>
    </location>
</feature>
<keyword evidence="26" id="KW-0539">Nucleus</keyword>
<dbReference type="Pfam" id="PF01186">
    <property type="entry name" value="Lysyl_oxidase"/>
    <property type="match status" value="1"/>
</dbReference>
<accession>A0AAY4AH14</accession>
<feature type="disulfide bond" evidence="28">
    <location>
        <begin position="62"/>
        <end position="126"/>
    </location>
</feature>
<comment type="subcellular location">
    <subcellularLocation>
        <location evidence="4">Chromosome</location>
    </subcellularLocation>
    <subcellularLocation>
        <location evidence="3">Endoplasmic reticulum</location>
    </subcellularLocation>
    <subcellularLocation>
        <location evidence="2">Nucleus</location>
    </subcellularLocation>
    <subcellularLocation>
        <location evidence="5">Secreted</location>
        <location evidence="5">Extracellular space</location>
        <location evidence="5">Extracellular matrix</location>
        <location evidence="5">Basement membrane</location>
    </subcellularLocation>
</comment>
<evidence type="ECO:0000259" key="30">
    <source>
        <dbReference type="PROSITE" id="PS50287"/>
    </source>
</evidence>
<keyword evidence="23 28" id="KW-1015">Disulfide bond</keyword>
<feature type="disulfide bond" evidence="28">
    <location>
        <begin position="337"/>
        <end position="347"/>
    </location>
</feature>
<evidence type="ECO:0000256" key="7">
    <source>
        <dbReference type="ARBA" id="ARBA00022454"/>
    </source>
</evidence>
<dbReference type="PANTHER" id="PTHR45817">
    <property type="entry name" value="LYSYL OXIDASE-LIKE-RELATED"/>
    <property type="match status" value="1"/>
</dbReference>
<evidence type="ECO:0000256" key="1">
    <source>
        <dbReference type="ARBA" id="ARBA00001935"/>
    </source>
</evidence>
<evidence type="ECO:0000256" key="12">
    <source>
        <dbReference type="ARBA" id="ARBA00022723"/>
    </source>
</evidence>
<dbReference type="PROSITE" id="PS00420">
    <property type="entry name" value="SRCR_1"/>
    <property type="match status" value="1"/>
</dbReference>
<evidence type="ECO:0000256" key="26">
    <source>
        <dbReference type="ARBA" id="ARBA00023242"/>
    </source>
</evidence>
<comment type="caution">
    <text evidence="28">Lacks conserved residue(s) required for the propagation of feature annotation.</text>
</comment>
<keyword evidence="21 29" id="KW-0186">Copper</keyword>
<evidence type="ECO:0000256" key="9">
    <source>
        <dbReference type="ARBA" id="ARBA00022491"/>
    </source>
</evidence>
<evidence type="ECO:0000256" key="27">
    <source>
        <dbReference type="ARBA" id="ARBA00047861"/>
    </source>
</evidence>
<evidence type="ECO:0000256" key="21">
    <source>
        <dbReference type="ARBA" id="ARBA00023008"/>
    </source>
</evidence>
<dbReference type="GO" id="GO:0005507">
    <property type="term" value="F:copper ion binding"/>
    <property type="evidence" value="ECO:0007669"/>
    <property type="project" value="UniProtKB-UniRule"/>
</dbReference>
<evidence type="ECO:0000256" key="19">
    <source>
        <dbReference type="ARBA" id="ARBA00022869"/>
    </source>
</evidence>
<keyword evidence="7" id="KW-0158">Chromosome</keyword>
<dbReference type="Proteomes" id="UP000694580">
    <property type="component" value="Chromosome 3"/>
</dbReference>
<keyword evidence="18" id="KW-0156">Chromatin regulator</keyword>
<keyword evidence="14" id="KW-0677">Repeat</keyword>
<dbReference type="GO" id="GO:0005634">
    <property type="term" value="C:nucleus"/>
    <property type="evidence" value="ECO:0007669"/>
    <property type="project" value="UniProtKB-SubCell"/>
</dbReference>
<keyword evidence="10 29" id="KW-0964">Secreted</keyword>
<dbReference type="GO" id="GO:0016020">
    <property type="term" value="C:membrane"/>
    <property type="evidence" value="ECO:0007669"/>
    <property type="project" value="InterPro"/>
</dbReference>
<evidence type="ECO:0000313" key="32">
    <source>
        <dbReference type="Proteomes" id="UP000694580"/>
    </source>
</evidence>
<keyword evidence="9" id="KW-0678">Repressor</keyword>
<name>A0AAY4AH14_9TELE</name>
<evidence type="ECO:0000256" key="11">
    <source>
        <dbReference type="ARBA" id="ARBA00022530"/>
    </source>
</evidence>
<comment type="cofactor">
    <cofactor evidence="1 29">
        <name>Cu cation</name>
        <dbReference type="ChEBI" id="CHEBI:23378"/>
    </cofactor>
</comment>
<dbReference type="GO" id="GO:0005694">
    <property type="term" value="C:chromosome"/>
    <property type="evidence" value="ECO:0007669"/>
    <property type="project" value="UniProtKB-SubCell"/>
</dbReference>
<dbReference type="PRINTS" id="PR00258">
    <property type="entry name" value="SPERACTRCPTR"/>
</dbReference>
<feature type="disulfide bond" evidence="28">
    <location>
        <begin position="106"/>
        <end position="116"/>
    </location>
</feature>
<evidence type="ECO:0000256" key="16">
    <source>
        <dbReference type="ARBA" id="ARBA00022824"/>
    </source>
</evidence>
<keyword evidence="16" id="KW-0256">Endoplasmic reticulum</keyword>
<dbReference type="GeneTree" id="ENSGT00940000155874"/>
<feature type="domain" description="SRCR" evidence="30">
    <location>
        <begin position="152"/>
        <end position="251"/>
    </location>
</feature>
<keyword evidence="11" id="KW-0272">Extracellular matrix</keyword>
<evidence type="ECO:0000256" key="2">
    <source>
        <dbReference type="ARBA" id="ARBA00004123"/>
    </source>
</evidence>
<evidence type="ECO:0000256" key="20">
    <source>
        <dbReference type="ARBA" id="ARBA00023002"/>
    </source>
</evidence>
<keyword evidence="19" id="KW-0084">Basement membrane</keyword>
<evidence type="ECO:0000256" key="28">
    <source>
        <dbReference type="PROSITE-ProRule" id="PRU00196"/>
    </source>
</evidence>
<dbReference type="AlphaFoldDB" id="A0AAY4AH14"/>
<gene>
    <name evidence="31" type="primary">loxl2a</name>
</gene>
<dbReference type="GO" id="GO:0002040">
    <property type="term" value="P:sprouting angiogenesis"/>
    <property type="evidence" value="ECO:0007669"/>
    <property type="project" value="TreeGrafter"/>
</dbReference>
<keyword evidence="24" id="KW-0804">Transcription</keyword>
<evidence type="ECO:0000256" key="6">
    <source>
        <dbReference type="ARBA" id="ARBA00007492"/>
    </source>
</evidence>
<sequence length="634" mass="70330">VEMINLRCRSPWGLVTHLLAGGRASGPPTGGLQVQLRLAGEKRKHYEGRVEVYYGGEWGTVCDDDFSIYAAHVVCRELGYLEAVAWHPSSKYGRGEGKIWLDNVHCTGREESLAQCPTNGFGVSDCRHTEDVGVVCSQKRIPGFKFVSQPLVRLRGGGNIGEGRVEVLKNGEWGTVCDDNWDLQSATVVCRELGYGSAKEALSGGRLGQGMGPVHMNEVQCSGFEKSLTECRFNHEALGCSHEEDAAVKCNVPAMGFQNRLRLSGGRNPYEGRVEVLVDRNGSTVWGTVCSESWGVMEAMVVCRQLGMGFASHAFQETWYWQGDASADDVVMSGVRCSGTEMSLPQCLHHGKHISCPKGGGRFAAGVSCTETAPDLVLNAQLVEQTTYLEDRPMYALQCAHEENCLSSTANARDSSSYRRLLRFSSQIHNNGQSDFRPKSGHHSWIWHECHRHYHSMEVFTHYDLMSLNGTKVAEGHKASFCLEDTECDEGIEKRYACANFGAQGITVGCSDTYRHDIDCQWIDITDVKPGDYIFQVVINPNYEVAESDYTNNVMKCKCRYDGSRIWTYNCHIGEQMSCNEGKECGERFILLCQDTWTSFFHVPCVFSSSTGGSLSSDTIDTFPGLMTNQLSYR</sequence>
<dbReference type="InterPro" id="IPR036772">
    <property type="entry name" value="SRCR-like_dom_sf"/>
</dbReference>
<evidence type="ECO:0000256" key="22">
    <source>
        <dbReference type="ARBA" id="ARBA00023015"/>
    </source>
</evidence>
<keyword evidence="25" id="KW-0325">Glycoprotein</keyword>
<dbReference type="Gene3D" id="3.10.250.10">
    <property type="entry name" value="SRCR-like domain"/>
    <property type="match status" value="3"/>
</dbReference>
<dbReference type="PANTHER" id="PTHR45817:SF1">
    <property type="entry name" value="LYSYL OXIDASE HOMOLOG 2"/>
    <property type="match status" value="1"/>
</dbReference>
<evidence type="ECO:0000256" key="5">
    <source>
        <dbReference type="ARBA" id="ARBA00004302"/>
    </source>
</evidence>
<dbReference type="GO" id="GO:0004720">
    <property type="term" value="F:protein-lysine 6-oxidase activity"/>
    <property type="evidence" value="ECO:0007669"/>
    <property type="project" value="UniProtKB-UniRule"/>
</dbReference>
<dbReference type="GO" id="GO:0030199">
    <property type="term" value="P:collagen fibril organization"/>
    <property type="evidence" value="ECO:0007669"/>
    <property type="project" value="TreeGrafter"/>
</dbReference>
<evidence type="ECO:0000256" key="17">
    <source>
        <dbReference type="ARBA" id="ARBA00022837"/>
    </source>
</evidence>
<dbReference type="PRINTS" id="PR00074">
    <property type="entry name" value="LYSYLOXIDASE"/>
</dbReference>
<feature type="domain" description="SRCR" evidence="30">
    <location>
        <begin position="261"/>
        <end position="370"/>
    </location>
</feature>
<comment type="similarity">
    <text evidence="6 29">Belongs to the lysyl oxidase family.</text>
</comment>
<reference evidence="31 32" key="1">
    <citation type="submission" date="2020-06" db="EMBL/GenBank/DDBJ databases">
        <authorList>
            <consortium name="Wellcome Sanger Institute Data Sharing"/>
        </authorList>
    </citation>
    <scope>NUCLEOTIDE SEQUENCE [LARGE SCALE GENOMIC DNA]</scope>
</reference>
<evidence type="ECO:0000256" key="24">
    <source>
        <dbReference type="ARBA" id="ARBA00023163"/>
    </source>
</evidence>
<keyword evidence="13" id="KW-0732">Signal</keyword>
<evidence type="ECO:0000256" key="14">
    <source>
        <dbReference type="ARBA" id="ARBA00022737"/>
    </source>
</evidence>
<evidence type="ECO:0000256" key="3">
    <source>
        <dbReference type="ARBA" id="ARBA00004240"/>
    </source>
</evidence>
<dbReference type="Ensembl" id="ENSDCDT00010008614.1">
    <property type="protein sequence ID" value="ENSDCDP00010008187.1"/>
    <property type="gene ID" value="ENSDCDG00010003594.1"/>
</dbReference>
<organism evidence="31 32">
    <name type="scientific">Denticeps clupeoides</name>
    <name type="common">denticle herring</name>
    <dbReference type="NCBI Taxonomy" id="299321"/>
    <lineage>
        <taxon>Eukaryota</taxon>
        <taxon>Metazoa</taxon>
        <taxon>Chordata</taxon>
        <taxon>Craniata</taxon>
        <taxon>Vertebrata</taxon>
        <taxon>Euteleostomi</taxon>
        <taxon>Actinopterygii</taxon>
        <taxon>Neopterygii</taxon>
        <taxon>Teleostei</taxon>
        <taxon>Clupei</taxon>
        <taxon>Clupeiformes</taxon>
        <taxon>Denticipitoidei</taxon>
        <taxon>Denticipitidae</taxon>
        <taxon>Denticeps</taxon>
    </lineage>
</organism>
<evidence type="ECO:0000256" key="10">
    <source>
        <dbReference type="ARBA" id="ARBA00022525"/>
    </source>
</evidence>
<evidence type="ECO:0000256" key="29">
    <source>
        <dbReference type="RuleBase" id="RU367046"/>
    </source>
</evidence>
<evidence type="ECO:0000256" key="15">
    <source>
        <dbReference type="ARBA" id="ARBA00022772"/>
    </source>
</evidence>
<evidence type="ECO:0000256" key="23">
    <source>
        <dbReference type="ARBA" id="ARBA00023157"/>
    </source>
</evidence>
<dbReference type="InterPro" id="IPR019828">
    <property type="entry name" value="Lysyl_oxidase_CS"/>
</dbReference>
<dbReference type="FunFam" id="3.10.250.10:FF:000008">
    <property type="entry name" value="Lysyl oxidase homolog 2"/>
    <property type="match status" value="1"/>
</dbReference>
<dbReference type="InterPro" id="IPR001695">
    <property type="entry name" value="Lysyl_oxidase"/>
</dbReference>
<dbReference type="Pfam" id="PF00530">
    <property type="entry name" value="SRCR"/>
    <property type="match status" value="3"/>
</dbReference>
<keyword evidence="12 29" id="KW-0479">Metal-binding</keyword>
<reference evidence="31" key="2">
    <citation type="submission" date="2025-08" db="UniProtKB">
        <authorList>
            <consortium name="Ensembl"/>
        </authorList>
    </citation>
    <scope>IDENTIFICATION</scope>
</reference>
<keyword evidence="20 29" id="KW-0560">Oxidoreductase</keyword>
<reference evidence="31" key="3">
    <citation type="submission" date="2025-09" db="UniProtKB">
        <authorList>
            <consortium name="Ensembl"/>
        </authorList>
    </citation>
    <scope>IDENTIFICATION</scope>
</reference>